<evidence type="ECO:0000313" key="2">
    <source>
        <dbReference type="EMBL" id="TLS42215.1"/>
    </source>
</evidence>
<dbReference type="RefSeq" id="WP_138048740.1">
    <property type="nucleotide sequence ID" value="NZ_VBZC01000044.1"/>
</dbReference>
<sequence length="60" mass="6701">MREALAGEATGLTASDAESFSTDEAEVIHRVPRRPGRPRSFHRPYFLSTVIHLVRKGSHV</sequence>
<dbReference type="Proteomes" id="UP000305906">
    <property type="component" value="Unassembled WGS sequence"/>
</dbReference>
<protein>
    <submittedName>
        <fullName evidence="2">Uncharacterized protein</fullName>
    </submittedName>
</protein>
<comment type="caution">
    <text evidence="2">The sequence shown here is derived from an EMBL/GenBank/DDBJ whole genome shotgun (WGS) entry which is preliminary data.</text>
</comment>
<dbReference type="AlphaFoldDB" id="A0A5R9FRM3"/>
<dbReference type="EMBL" id="VBZC01000044">
    <property type="protein sequence ID" value="TLS42215.1"/>
    <property type="molecule type" value="Genomic_DNA"/>
</dbReference>
<reference evidence="2 3" key="1">
    <citation type="submission" date="2019-05" db="EMBL/GenBank/DDBJ databases">
        <title>Streptomyces sp. NEAU-C151, a novel actinomycete isolated from soil.</title>
        <authorList>
            <person name="Han L."/>
            <person name="Jiang H."/>
        </authorList>
    </citation>
    <scope>NUCLEOTIDE SEQUENCE [LARGE SCALE GENOMIC DNA]</scope>
    <source>
        <strain evidence="2 3">NEAU-C151</strain>
    </source>
</reference>
<keyword evidence="3" id="KW-1185">Reference proteome</keyword>
<organism evidence="2 3">
    <name type="scientific">Streptomyces montanus</name>
    <dbReference type="NCBI Taxonomy" id="2580423"/>
    <lineage>
        <taxon>Bacteria</taxon>
        <taxon>Bacillati</taxon>
        <taxon>Actinomycetota</taxon>
        <taxon>Actinomycetes</taxon>
        <taxon>Kitasatosporales</taxon>
        <taxon>Streptomycetaceae</taxon>
        <taxon>Streptomyces</taxon>
    </lineage>
</organism>
<gene>
    <name evidence="2" type="ORF">FE633_32375</name>
</gene>
<name>A0A5R9FRM3_9ACTN</name>
<evidence type="ECO:0000256" key="1">
    <source>
        <dbReference type="SAM" id="MobiDB-lite"/>
    </source>
</evidence>
<evidence type="ECO:0000313" key="3">
    <source>
        <dbReference type="Proteomes" id="UP000305906"/>
    </source>
</evidence>
<feature type="compositionally biased region" description="Polar residues" evidence="1">
    <location>
        <begin position="12"/>
        <end position="22"/>
    </location>
</feature>
<accession>A0A5R9FRM3</accession>
<proteinExistence type="predicted"/>
<feature type="region of interest" description="Disordered" evidence="1">
    <location>
        <begin position="1"/>
        <end position="25"/>
    </location>
</feature>